<dbReference type="PROSITE" id="PS51098">
    <property type="entry name" value="PTS_EIIB_TYPE_1"/>
    <property type="match status" value="1"/>
</dbReference>
<evidence type="ECO:0000256" key="2">
    <source>
        <dbReference type="ARBA" id="ARBA00022448"/>
    </source>
</evidence>
<feature type="transmembrane region" description="Helical" evidence="12">
    <location>
        <begin position="179"/>
        <end position="203"/>
    </location>
</feature>
<dbReference type="Gene3D" id="3.30.1360.60">
    <property type="entry name" value="Glucose permease domain IIB"/>
    <property type="match status" value="1"/>
</dbReference>
<dbReference type="GO" id="GO:0016301">
    <property type="term" value="F:kinase activity"/>
    <property type="evidence" value="ECO:0007669"/>
    <property type="project" value="UniProtKB-KW"/>
</dbReference>
<keyword evidence="10 12" id="KW-0472">Membrane</keyword>
<keyword evidence="9 12" id="KW-1133">Transmembrane helix</keyword>
<dbReference type="InterPro" id="IPR018113">
    <property type="entry name" value="PTrfase_EIIB_Cys"/>
</dbReference>
<reference evidence="15 16" key="1">
    <citation type="submission" date="2018-08" db="EMBL/GenBank/DDBJ databases">
        <title>A genome reference for cultivated species of the human gut microbiota.</title>
        <authorList>
            <person name="Zou Y."/>
            <person name="Xue W."/>
            <person name="Luo G."/>
        </authorList>
    </citation>
    <scope>NUCLEOTIDE SEQUENCE [LARGE SCALE GENOMIC DNA]</scope>
    <source>
        <strain evidence="15 16">OF01-2LB</strain>
    </source>
</reference>
<dbReference type="GO" id="GO:0005886">
    <property type="term" value="C:plasma membrane"/>
    <property type="evidence" value="ECO:0007669"/>
    <property type="project" value="UniProtKB-SubCell"/>
</dbReference>
<dbReference type="GO" id="GO:0008982">
    <property type="term" value="F:protein-N(PI)-phosphohistidine-sugar phosphotransferase activity"/>
    <property type="evidence" value="ECO:0007669"/>
    <property type="project" value="InterPro"/>
</dbReference>
<keyword evidence="6" id="KW-0598">Phosphotransferase system</keyword>
<organism evidence="15 16">
    <name type="scientific">Clostridium innocuum</name>
    <dbReference type="NCBI Taxonomy" id="1522"/>
    <lineage>
        <taxon>Bacteria</taxon>
        <taxon>Bacillati</taxon>
        <taxon>Bacillota</taxon>
        <taxon>Clostridia</taxon>
        <taxon>Eubacteriales</taxon>
        <taxon>Clostridiaceae</taxon>
        <taxon>Clostridium</taxon>
    </lineage>
</organism>
<keyword evidence="5" id="KW-0808">Transferase</keyword>
<dbReference type="SUPFAM" id="SSF55604">
    <property type="entry name" value="Glucose permease domain IIB"/>
    <property type="match status" value="1"/>
</dbReference>
<dbReference type="PANTHER" id="PTHR30175">
    <property type="entry name" value="PHOSPHOTRANSFERASE SYSTEM TRANSPORT PROTEIN"/>
    <property type="match status" value="1"/>
</dbReference>
<keyword evidence="3" id="KW-1003">Cell membrane</keyword>
<evidence type="ECO:0000256" key="8">
    <source>
        <dbReference type="ARBA" id="ARBA00022777"/>
    </source>
</evidence>
<name>A0A3E2W4M2_CLOIN</name>
<feature type="transmembrane region" description="Helical" evidence="12">
    <location>
        <begin position="274"/>
        <end position="296"/>
    </location>
</feature>
<feature type="transmembrane region" description="Helical" evidence="12">
    <location>
        <begin position="423"/>
        <end position="444"/>
    </location>
</feature>
<keyword evidence="8" id="KW-0418">Kinase</keyword>
<dbReference type="AlphaFoldDB" id="A0A3E2W4M2"/>
<evidence type="ECO:0000256" key="1">
    <source>
        <dbReference type="ARBA" id="ARBA00004651"/>
    </source>
</evidence>
<feature type="domain" description="PTS EIIB type-1" evidence="13">
    <location>
        <begin position="5"/>
        <end position="87"/>
    </location>
</feature>
<dbReference type="OrthoDB" id="92465at2"/>
<evidence type="ECO:0000256" key="9">
    <source>
        <dbReference type="ARBA" id="ARBA00022989"/>
    </source>
</evidence>
<dbReference type="Pfam" id="PF00367">
    <property type="entry name" value="PTS_EIIB"/>
    <property type="match status" value="1"/>
</dbReference>
<feature type="domain" description="PTS EIIC type-1" evidence="14">
    <location>
        <begin position="108"/>
        <end position="449"/>
    </location>
</feature>
<protein>
    <submittedName>
        <fullName evidence="15">Uncharacterized protein</fullName>
    </submittedName>
</protein>
<feature type="transmembrane region" description="Helical" evidence="12">
    <location>
        <begin position="246"/>
        <end position="267"/>
    </location>
</feature>
<dbReference type="Pfam" id="PF02378">
    <property type="entry name" value="PTS_EIIC"/>
    <property type="match status" value="1"/>
</dbReference>
<dbReference type="Proteomes" id="UP000260025">
    <property type="component" value="Unassembled WGS sequence"/>
</dbReference>
<accession>A0A3E2W4M2</accession>
<dbReference type="EMBL" id="QVEV01000002">
    <property type="protein sequence ID" value="RGC18668.1"/>
    <property type="molecule type" value="Genomic_DNA"/>
</dbReference>
<dbReference type="GO" id="GO:0090589">
    <property type="term" value="F:protein-phosphocysteine-trehalose phosphotransferase system transporter activity"/>
    <property type="evidence" value="ECO:0007669"/>
    <property type="project" value="TreeGrafter"/>
</dbReference>
<evidence type="ECO:0000256" key="5">
    <source>
        <dbReference type="ARBA" id="ARBA00022679"/>
    </source>
</evidence>
<dbReference type="FunFam" id="3.30.1360.60:FF:000001">
    <property type="entry name" value="PTS system glucose-specific IIBC component PtsG"/>
    <property type="match status" value="1"/>
</dbReference>
<feature type="active site" description="Phosphocysteine intermediate; for EIIB activity" evidence="11">
    <location>
        <position position="27"/>
    </location>
</feature>
<dbReference type="InterPro" id="IPR001996">
    <property type="entry name" value="PTS_IIB_1"/>
</dbReference>
<keyword evidence="7 12" id="KW-0812">Transmembrane</keyword>
<evidence type="ECO:0000256" key="11">
    <source>
        <dbReference type="PROSITE-ProRule" id="PRU00421"/>
    </source>
</evidence>
<dbReference type="GO" id="GO:0009401">
    <property type="term" value="P:phosphoenolpyruvate-dependent sugar phosphotransferase system"/>
    <property type="evidence" value="ECO:0007669"/>
    <property type="project" value="UniProtKB-KW"/>
</dbReference>
<evidence type="ECO:0000313" key="15">
    <source>
        <dbReference type="EMBL" id="RGC18668.1"/>
    </source>
</evidence>
<evidence type="ECO:0000259" key="14">
    <source>
        <dbReference type="PROSITE" id="PS51103"/>
    </source>
</evidence>
<evidence type="ECO:0000256" key="12">
    <source>
        <dbReference type="SAM" id="Phobius"/>
    </source>
</evidence>
<feature type="transmembrane region" description="Helical" evidence="12">
    <location>
        <begin position="106"/>
        <end position="135"/>
    </location>
</feature>
<evidence type="ECO:0000259" key="13">
    <source>
        <dbReference type="PROSITE" id="PS51098"/>
    </source>
</evidence>
<dbReference type="InterPro" id="IPR013013">
    <property type="entry name" value="PTS_EIIC_1"/>
</dbReference>
<comment type="subcellular location">
    <subcellularLocation>
        <location evidence="1">Cell membrane</location>
        <topology evidence="1">Multi-pass membrane protein</topology>
    </subcellularLocation>
</comment>
<dbReference type="InterPro" id="IPR036878">
    <property type="entry name" value="Glu_permease_IIB"/>
</dbReference>
<evidence type="ECO:0000256" key="10">
    <source>
        <dbReference type="ARBA" id="ARBA00023136"/>
    </source>
</evidence>
<feature type="transmembrane region" description="Helical" evidence="12">
    <location>
        <begin position="316"/>
        <end position="341"/>
    </location>
</feature>
<sequence length="449" mass="48147">MKNYKEIAESIIEFVGGKENITSHTHCMTRLRFVLADTGKVHEDAIKALPEVQGIVNKAGQYQLVIGPEVDSLYDQINLLCPMKDIDEKTVEKESKEEKKSLFNTVLSYVSGSIAPALSVLITAGFTSAFLTLFVQFGWLSNESPTYLIFNQLQSLGFTYLPVMVAFGAAKRLKTNEYLAAFIILVLSSEAITGVEGLSLFGIDLMTVNYASNIVPALCMVPIMAIIDKKITCYIPNVAKAAFKPFVLGILTFIVTVFVIGPLGAIVGNLLGEFCIWISGFGGFSMGILSALHPILVMFGVHTVLTPIFISETALYGYSILSAKALAGNFAMAGAALAVGFKARKLENKSSSITAGVTALLSVTEPALYGTLLRLRKPFIGAIIGAGLSGIALGLFHVKCYAGGPSTVFTMALYMGGDSMTNFYLACLCAVLAVVFGFIATWLIGFDEE</sequence>
<comment type="caution">
    <text evidence="15">The sequence shown here is derived from an EMBL/GenBank/DDBJ whole genome shotgun (WGS) entry which is preliminary data.</text>
</comment>
<feature type="transmembrane region" description="Helical" evidence="12">
    <location>
        <begin position="147"/>
        <end position="167"/>
    </location>
</feature>
<evidence type="ECO:0000256" key="3">
    <source>
        <dbReference type="ARBA" id="ARBA00022475"/>
    </source>
</evidence>
<dbReference type="PROSITE" id="PS51103">
    <property type="entry name" value="PTS_EIIC_TYPE_1"/>
    <property type="match status" value="1"/>
</dbReference>
<proteinExistence type="predicted"/>
<keyword evidence="4" id="KW-0762">Sugar transport</keyword>
<feature type="transmembrane region" description="Helical" evidence="12">
    <location>
        <begin position="379"/>
        <end position="402"/>
    </location>
</feature>
<gene>
    <name evidence="15" type="ORF">DXA38_02940</name>
</gene>
<evidence type="ECO:0000256" key="7">
    <source>
        <dbReference type="ARBA" id="ARBA00022692"/>
    </source>
</evidence>
<dbReference type="InterPro" id="IPR003352">
    <property type="entry name" value="PTS_EIIC"/>
</dbReference>
<evidence type="ECO:0000256" key="4">
    <source>
        <dbReference type="ARBA" id="ARBA00022597"/>
    </source>
</evidence>
<dbReference type="GO" id="GO:0015771">
    <property type="term" value="P:trehalose transport"/>
    <property type="evidence" value="ECO:0007669"/>
    <property type="project" value="TreeGrafter"/>
</dbReference>
<dbReference type="CDD" id="cd00212">
    <property type="entry name" value="PTS_IIB_glc"/>
    <property type="match status" value="1"/>
</dbReference>
<dbReference type="PANTHER" id="PTHR30175:SF1">
    <property type="entry name" value="PTS SYSTEM ARBUTIN-, CELLOBIOSE-, AND SALICIN-SPECIFIC EIIBC COMPONENT-RELATED"/>
    <property type="match status" value="1"/>
</dbReference>
<keyword evidence="2" id="KW-0813">Transport</keyword>
<evidence type="ECO:0000313" key="16">
    <source>
        <dbReference type="Proteomes" id="UP000260025"/>
    </source>
</evidence>
<dbReference type="InterPro" id="IPR050558">
    <property type="entry name" value="PTS_Sugar-Specific_Components"/>
</dbReference>
<dbReference type="RefSeq" id="WP_117441908.1">
    <property type="nucleotide sequence ID" value="NZ_JAKNHC010000024.1"/>
</dbReference>
<dbReference type="PROSITE" id="PS01035">
    <property type="entry name" value="PTS_EIIB_TYPE_1_CYS"/>
    <property type="match status" value="1"/>
</dbReference>
<evidence type="ECO:0000256" key="6">
    <source>
        <dbReference type="ARBA" id="ARBA00022683"/>
    </source>
</evidence>